<keyword evidence="2" id="KW-1185">Reference proteome</keyword>
<evidence type="ECO:0000313" key="1">
    <source>
        <dbReference type="EMBL" id="KAG0560469.1"/>
    </source>
</evidence>
<gene>
    <name evidence="1" type="ORF">KC19_10G182200</name>
</gene>
<comment type="caution">
    <text evidence="1">The sequence shown here is derived from an EMBL/GenBank/DDBJ whole genome shotgun (WGS) entry which is preliminary data.</text>
</comment>
<accession>A0A8T0GQA1</accession>
<dbReference type="AlphaFoldDB" id="A0A8T0GQA1"/>
<sequence length="122" mass="14068">MILCETSILNISASRPPQITSLLPHWNQNRSKPTATTLSYNPQHGQVKHNERSPRYQLVTHRSCSTLVEQRIALNSIMILLQAHRMQSKLKTRQTSSRTSPQRWNESLQLLLLTRFSTHANI</sequence>
<dbReference type="EMBL" id="CM026431">
    <property type="protein sequence ID" value="KAG0560469.1"/>
    <property type="molecule type" value="Genomic_DNA"/>
</dbReference>
<reference evidence="1" key="1">
    <citation type="submission" date="2020-06" db="EMBL/GenBank/DDBJ databases">
        <title>WGS assembly of Ceratodon purpureus strain R40.</title>
        <authorList>
            <person name="Carey S.B."/>
            <person name="Jenkins J."/>
            <person name="Shu S."/>
            <person name="Lovell J.T."/>
            <person name="Sreedasyam A."/>
            <person name="Maumus F."/>
            <person name="Tiley G.P."/>
            <person name="Fernandez-Pozo N."/>
            <person name="Barry K."/>
            <person name="Chen C."/>
            <person name="Wang M."/>
            <person name="Lipzen A."/>
            <person name="Daum C."/>
            <person name="Saski C.A."/>
            <person name="Payton A.C."/>
            <person name="Mcbreen J.C."/>
            <person name="Conrad R.E."/>
            <person name="Kollar L.M."/>
            <person name="Olsson S."/>
            <person name="Huttunen S."/>
            <person name="Landis J.B."/>
            <person name="Wickett N.J."/>
            <person name="Johnson M.G."/>
            <person name="Rensing S.A."/>
            <person name="Grimwood J."/>
            <person name="Schmutz J."/>
            <person name="Mcdaniel S.F."/>
        </authorList>
    </citation>
    <scope>NUCLEOTIDE SEQUENCE</scope>
    <source>
        <strain evidence="1">R40</strain>
    </source>
</reference>
<protein>
    <submittedName>
        <fullName evidence="1">Uncharacterized protein</fullName>
    </submittedName>
</protein>
<organism evidence="1 2">
    <name type="scientific">Ceratodon purpureus</name>
    <name type="common">Fire moss</name>
    <name type="synonym">Dicranum purpureum</name>
    <dbReference type="NCBI Taxonomy" id="3225"/>
    <lineage>
        <taxon>Eukaryota</taxon>
        <taxon>Viridiplantae</taxon>
        <taxon>Streptophyta</taxon>
        <taxon>Embryophyta</taxon>
        <taxon>Bryophyta</taxon>
        <taxon>Bryophytina</taxon>
        <taxon>Bryopsida</taxon>
        <taxon>Dicranidae</taxon>
        <taxon>Pseudoditrichales</taxon>
        <taxon>Ditrichaceae</taxon>
        <taxon>Ceratodon</taxon>
    </lineage>
</organism>
<dbReference type="Proteomes" id="UP000822688">
    <property type="component" value="Chromosome 10"/>
</dbReference>
<evidence type="ECO:0000313" key="2">
    <source>
        <dbReference type="Proteomes" id="UP000822688"/>
    </source>
</evidence>
<name>A0A8T0GQA1_CERPU</name>
<proteinExistence type="predicted"/>